<dbReference type="PANTHER" id="PTHR33930:SF2">
    <property type="entry name" value="BLR3452 PROTEIN"/>
    <property type="match status" value="1"/>
</dbReference>
<evidence type="ECO:0000259" key="1">
    <source>
        <dbReference type="Pfam" id="PF02627"/>
    </source>
</evidence>
<evidence type="ECO:0000313" key="3">
    <source>
        <dbReference type="Proteomes" id="UP001446205"/>
    </source>
</evidence>
<dbReference type="PANTHER" id="PTHR33930">
    <property type="entry name" value="ALKYL HYDROPEROXIDE REDUCTASE AHPD"/>
    <property type="match status" value="1"/>
</dbReference>
<gene>
    <name evidence="2" type="ORF">WOB96_01415</name>
</gene>
<protein>
    <submittedName>
        <fullName evidence="2">Carboxymuconolactone decarboxylase family protein</fullName>
    </submittedName>
</protein>
<accession>A0ABU9D4C0</accession>
<dbReference type="Gene3D" id="1.20.1290.10">
    <property type="entry name" value="AhpD-like"/>
    <property type="match status" value="1"/>
</dbReference>
<feature type="domain" description="Carboxymuconolactone decarboxylase-like" evidence="1">
    <location>
        <begin position="18"/>
        <end position="97"/>
    </location>
</feature>
<keyword evidence="3" id="KW-1185">Reference proteome</keyword>
<reference evidence="2 3" key="1">
    <citation type="submission" date="2024-04" db="EMBL/GenBank/DDBJ databases">
        <authorList>
            <person name="Abashina T."/>
            <person name="Shaikin A."/>
        </authorList>
    </citation>
    <scope>NUCLEOTIDE SEQUENCE [LARGE SCALE GENOMIC DNA]</scope>
    <source>
        <strain evidence="2 3">AAFK</strain>
    </source>
</reference>
<sequence length="104" mass="11168">MDGMPGHYLLTRDKHQQFISALENLGNAVRQEGPLDEKTAQLIQLGAAAAIRSEGAVHSHTRRARQAGATDDEIVHTLILLTSTIGFPNVSAALSWAGDVLEKP</sequence>
<name>A0ABU9D4C0_9PROT</name>
<dbReference type="Proteomes" id="UP001446205">
    <property type="component" value="Unassembled WGS sequence"/>
</dbReference>
<dbReference type="Pfam" id="PF02627">
    <property type="entry name" value="CMD"/>
    <property type="match status" value="1"/>
</dbReference>
<comment type="caution">
    <text evidence="2">The sequence shown here is derived from an EMBL/GenBank/DDBJ whole genome shotgun (WGS) entry which is preliminary data.</text>
</comment>
<dbReference type="RefSeq" id="WP_341369475.1">
    <property type="nucleotide sequence ID" value="NZ_JBBPCO010000001.1"/>
</dbReference>
<dbReference type="EMBL" id="JBBPCO010000001">
    <property type="protein sequence ID" value="MEK8088412.1"/>
    <property type="molecule type" value="Genomic_DNA"/>
</dbReference>
<dbReference type="InterPro" id="IPR029032">
    <property type="entry name" value="AhpD-like"/>
</dbReference>
<proteinExistence type="predicted"/>
<dbReference type="SUPFAM" id="SSF69118">
    <property type="entry name" value="AhpD-like"/>
    <property type="match status" value="1"/>
</dbReference>
<evidence type="ECO:0000313" key="2">
    <source>
        <dbReference type="EMBL" id="MEK8088412.1"/>
    </source>
</evidence>
<dbReference type="InterPro" id="IPR003779">
    <property type="entry name" value="CMD-like"/>
</dbReference>
<organism evidence="2 3">
    <name type="scientific">Thermithiobacillus plumbiphilus</name>
    <dbReference type="NCBI Taxonomy" id="1729899"/>
    <lineage>
        <taxon>Bacteria</taxon>
        <taxon>Pseudomonadati</taxon>
        <taxon>Pseudomonadota</taxon>
        <taxon>Acidithiobacillia</taxon>
        <taxon>Acidithiobacillales</taxon>
        <taxon>Thermithiobacillaceae</taxon>
        <taxon>Thermithiobacillus</taxon>
    </lineage>
</organism>